<feature type="domain" description="GGDEF" evidence="8">
    <location>
        <begin position="815"/>
        <end position="954"/>
    </location>
</feature>
<dbReference type="CDD" id="cd01949">
    <property type="entry name" value="GGDEF"/>
    <property type="match status" value="1"/>
</dbReference>
<evidence type="ECO:0000313" key="9">
    <source>
        <dbReference type="EMBL" id="TDQ48030.1"/>
    </source>
</evidence>
<organism evidence="9 10">
    <name type="scientific">Permianibacter aggregans</name>
    <dbReference type="NCBI Taxonomy" id="1510150"/>
    <lineage>
        <taxon>Bacteria</taxon>
        <taxon>Pseudomonadati</taxon>
        <taxon>Pseudomonadota</taxon>
        <taxon>Gammaproteobacteria</taxon>
        <taxon>Pseudomonadales</taxon>
        <taxon>Pseudomonadaceae</taxon>
        <taxon>Permianibacter</taxon>
    </lineage>
</organism>
<dbReference type="Gene3D" id="2.60.40.10">
    <property type="entry name" value="Immunoglobulins"/>
    <property type="match status" value="1"/>
</dbReference>
<feature type="coiled-coil region" evidence="5">
    <location>
        <begin position="751"/>
        <end position="778"/>
    </location>
</feature>
<dbReference type="PANTHER" id="PTHR45138">
    <property type="entry name" value="REGULATORY COMPONENTS OF SENSORY TRANSDUCTION SYSTEM"/>
    <property type="match status" value="1"/>
</dbReference>
<evidence type="ECO:0000256" key="7">
    <source>
        <dbReference type="SAM" id="SignalP"/>
    </source>
</evidence>
<dbReference type="Gene3D" id="3.30.70.270">
    <property type="match status" value="1"/>
</dbReference>
<dbReference type="SUPFAM" id="SSF55073">
    <property type="entry name" value="Nucleotide cyclase"/>
    <property type="match status" value="1"/>
</dbReference>
<dbReference type="SMART" id="SM00267">
    <property type="entry name" value="GGDEF"/>
    <property type="match status" value="1"/>
</dbReference>
<keyword evidence="10" id="KW-1185">Reference proteome</keyword>
<keyword evidence="6" id="KW-0812">Transmembrane</keyword>
<dbReference type="InterPro" id="IPR011123">
    <property type="entry name" value="Y_Y_Y"/>
</dbReference>
<keyword evidence="6" id="KW-1133">Transmembrane helix</keyword>
<dbReference type="Gene3D" id="2.130.10.10">
    <property type="entry name" value="YVTN repeat-like/Quinoprotein amine dehydrogenase"/>
    <property type="match status" value="3"/>
</dbReference>
<dbReference type="Pfam" id="PF00990">
    <property type="entry name" value="GGDEF"/>
    <property type="match status" value="1"/>
</dbReference>
<evidence type="ECO:0000256" key="6">
    <source>
        <dbReference type="SAM" id="Phobius"/>
    </source>
</evidence>
<evidence type="ECO:0000256" key="1">
    <source>
        <dbReference type="ARBA" id="ARBA00001946"/>
    </source>
</evidence>
<dbReference type="EC" id="2.7.7.65" evidence="3"/>
<evidence type="ECO:0000313" key="10">
    <source>
        <dbReference type="Proteomes" id="UP000295375"/>
    </source>
</evidence>
<feature type="signal peptide" evidence="7">
    <location>
        <begin position="1"/>
        <end position="22"/>
    </location>
</feature>
<dbReference type="InterPro" id="IPR050469">
    <property type="entry name" value="Diguanylate_Cyclase"/>
</dbReference>
<dbReference type="InterPro" id="IPR000160">
    <property type="entry name" value="GGDEF_dom"/>
</dbReference>
<keyword evidence="6" id="KW-0472">Membrane</keyword>
<feature type="chain" id="PRO_5020805854" description="diguanylate cyclase" evidence="7">
    <location>
        <begin position="23"/>
        <end position="961"/>
    </location>
</feature>
<evidence type="ECO:0000259" key="8">
    <source>
        <dbReference type="PROSITE" id="PS50887"/>
    </source>
</evidence>
<comment type="catalytic activity">
    <reaction evidence="4">
        <text>2 GTP = 3',3'-c-di-GMP + 2 diphosphate</text>
        <dbReference type="Rhea" id="RHEA:24898"/>
        <dbReference type="ChEBI" id="CHEBI:33019"/>
        <dbReference type="ChEBI" id="CHEBI:37565"/>
        <dbReference type="ChEBI" id="CHEBI:58805"/>
        <dbReference type="EC" id="2.7.7.65"/>
    </reaction>
</comment>
<dbReference type="Proteomes" id="UP000295375">
    <property type="component" value="Unassembled WGS sequence"/>
</dbReference>
<dbReference type="FunFam" id="3.30.70.270:FF:000001">
    <property type="entry name" value="Diguanylate cyclase domain protein"/>
    <property type="match status" value="1"/>
</dbReference>
<comment type="subcellular location">
    <subcellularLocation>
        <location evidence="2">Cell inner membrane</location>
    </subcellularLocation>
</comment>
<dbReference type="AlphaFoldDB" id="A0A4R6ULV6"/>
<dbReference type="NCBIfam" id="TIGR00254">
    <property type="entry name" value="GGDEF"/>
    <property type="match status" value="1"/>
</dbReference>
<dbReference type="EMBL" id="SNYM01000008">
    <property type="protein sequence ID" value="TDQ48030.1"/>
    <property type="molecule type" value="Genomic_DNA"/>
</dbReference>
<evidence type="ECO:0000256" key="3">
    <source>
        <dbReference type="ARBA" id="ARBA00012528"/>
    </source>
</evidence>
<name>A0A4R6ULV6_9GAMM</name>
<dbReference type="GO" id="GO:0005886">
    <property type="term" value="C:plasma membrane"/>
    <property type="evidence" value="ECO:0007669"/>
    <property type="project" value="UniProtKB-SubCell"/>
</dbReference>
<dbReference type="Pfam" id="PF07494">
    <property type="entry name" value="Reg_prop"/>
    <property type="match status" value="6"/>
</dbReference>
<dbReference type="SUPFAM" id="SSF63829">
    <property type="entry name" value="Calcium-dependent phosphotriesterase"/>
    <property type="match status" value="4"/>
</dbReference>
<dbReference type="PROSITE" id="PS50887">
    <property type="entry name" value="GGDEF"/>
    <property type="match status" value="1"/>
</dbReference>
<proteinExistence type="predicted"/>
<reference evidence="9 10" key="1">
    <citation type="submission" date="2019-03" db="EMBL/GenBank/DDBJ databases">
        <title>Genomic Encyclopedia of Type Strains, Phase IV (KMG-IV): sequencing the most valuable type-strain genomes for metagenomic binning, comparative biology and taxonomic classification.</title>
        <authorList>
            <person name="Goeker M."/>
        </authorList>
    </citation>
    <scope>NUCLEOTIDE SEQUENCE [LARGE SCALE GENOMIC DNA]</scope>
    <source>
        <strain evidence="9 10">DSM 103792</strain>
    </source>
</reference>
<dbReference type="PANTHER" id="PTHR45138:SF9">
    <property type="entry name" value="DIGUANYLATE CYCLASE DGCM-RELATED"/>
    <property type="match status" value="1"/>
</dbReference>
<gene>
    <name evidence="9" type="ORF">EV696_10810</name>
</gene>
<comment type="cofactor">
    <cofactor evidence="1">
        <name>Mg(2+)</name>
        <dbReference type="ChEBI" id="CHEBI:18420"/>
    </cofactor>
</comment>
<feature type="transmembrane region" description="Helical" evidence="6">
    <location>
        <begin position="732"/>
        <end position="751"/>
    </location>
</feature>
<dbReference type="InterPro" id="IPR043128">
    <property type="entry name" value="Rev_trsase/Diguanyl_cyclase"/>
</dbReference>
<keyword evidence="7" id="KW-0732">Signal</keyword>
<dbReference type="InterPro" id="IPR029787">
    <property type="entry name" value="Nucleotide_cyclase"/>
</dbReference>
<dbReference type="InterPro" id="IPR011110">
    <property type="entry name" value="Reg_prop"/>
</dbReference>
<dbReference type="InterPro" id="IPR015943">
    <property type="entry name" value="WD40/YVTN_repeat-like_dom_sf"/>
</dbReference>
<sequence>MRGILLWWLIISISGFSLQASASADRVKRQYNFREYTVFDGLPQGQALALAQDKDGYIWTGTYAGLSRYNGHRFDNFSIRDGLPNNTVRSILSGRDGRLVFGTSDGVCFRQHESFQCVPQGARLIAGNVMSLLEANDGSLWIATDGGITHYFPQHSVHYTSSNGLPNTIFRALALDNEQRLWAGSAYGVFRLQRDHFIAIAGEHLANKSVRALLHTEQGMWVGTTSGLFLLRDDQPVALSTLPEALQTGAVLSLFADRTGSIWIGTYSGVYRYHNQQFEQLSPQQGLPAIAVYDIFEDREGNIWMGTDQGVSKYVPGPFVSYTDKQGLGNSFVRAMAVAENGDLWIGTRDGVSVIDVVSENIRDLREALPMKSTRIFAMQAMPDNQMLIGTQENLTLVQNEKVVRHYFMADGLPADYVSAIHRDANGQVWLGTARGLALWHPNRIEAKVSSDFPITAIYALKGDRRGRLWIGTGNIGMLIYDPTSNQWQQLPNIPELGKDTIWSLDVDAEGNFWIGTNGLGLFHVSENFQLLNTITAANNLKNDYVWQVKVDRTGRIWAYTNQGLTRIENERFTYFDGTDGLVDLEGSANAIIEHPNGDMWFGTGKGLNRFTPGYESPISLTPPVLIERVSTSDGALQDNDELSSEVSQLHIQYASPMFRDERDIRFKYRLLGASDAWSMPTDNWQVIYPKLAPGQYEFQVLASDNKDQWSAEPATFRFGVQTPLWQRPPFLLLYGLLALLSVYLLMRWRFQRLQRQQDRLEREIEDRTLQLKASNAELNRLVATDHLTRIYNRRHLMKTLHQEVMRLSRSPASTCLALLLIDADHFKDINDSHGHTVGDEVLIAIAERMSNLARTTDVVARFGGEEFALLLPMTDQQGAVHVAQKLLAAIRDEPFTTSGGVTLKVTVSIGYALLCNSRDNQMGHQADELIKAADTALYRAKRDGRDCARGENVVVTAMTD</sequence>
<dbReference type="InterPro" id="IPR013783">
    <property type="entry name" value="Ig-like_fold"/>
</dbReference>
<evidence type="ECO:0000256" key="2">
    <source>
        <dbReference type="ARBA" id="ARBA00004533"/>
    </source>
</evidence>
<keyword evidence="5" id="KW-0175">Coiled coil</keyword>
<comment type="caution">
    <text evidence="9">The sequence shown here is derived from an EMBL/GenBank/DDBJ whole genome shotgun (WGS) entry which is preliminary data.</text>
</comment>
<protein>
    <recommendedName>
        <fullName evidence="3">diguanylate cyclase</fullName>
        <ecNumber evidence="3">2.7.7.65</ecNumber>
    </recommendedName>
</protein>
<accession>A0A4R6ULV6</accession>
<dbReference type="GO" id="GO:0052621">
    <property type="term" value="F:diguanylate cyclase activity"/>
    <property type="evidence" value="ECO:0007669"/>
    <property type="project" value="UniProtKB-EC"/>
</dbReference>
<evidence type="ECO:0000256" key="4">
    <source>
        <dbReference type="ARBA" id="ARBA00034247"/>
    </source>
</evidence>
<dbReference type="Pfam" id="PF07495">
    <property type="entry name" value="Y_Y_Y"/>
    <property type="match status" value="1"/>
</dbReference>
<evidence type="ECO:0000256" key="5">
    <source>
        <dbReference type="SAM" id="Coils"/>
    </source>
</evidence>